<keyword evidence="2" id="KW-1185">Reference proteome</keyword>
<accession>A0A822XM36</accession>
<comment type="caution">
    <text evidence="1">The sequence shown here is derived from an EMBL/GenBank/DDBJ whole genome shotgun (WGS) entry which is preliminary data.</text>
</comment>
<evidence type="ECO:0000313" key="1">
    <source>
        <dbReference type="EMBL" id="DAD20271.1"/>
    </source>
</evidence>
<proteinExistence type="predicted"/>
<dbReference type="AlphaFoldDB" id="A0A822XM36"/>
<sequence length="60" mass="7286">MEIEREMNWLLAQKIELLKPVIKPNMFDVSAYGVDLLRFFDRRERYCIIKFTYGFHSPLC</sequence>
<protein>
    <submittedName>
        <fullName evidence="1">Uncharacterized protein</fullName>
    </submittedName>
</protein>
<dbReference type="EMBL" id="DUZY01000001">
    <property type="protein sequence ID" value="DAD20271.1"/>
    <property type="molecule type" value="Genomic_DNA"/>
</dbReference>
<reference evidence="1 2" key="1">
    <citation type="journal article" date="2020" name="Mol. Biol. Evol.">
        <title>Distinct Expression and Methylation Patterns for Genes with Different Fates following a Single Whole-Genome Duplication in Flowering Plants.</title>
        <authorList>
            <person name="Shi T."/>
            <person name="Rahmani R.S."/>
            <person name="Gugger P.F."/>
            <person name="Wang M."/>
            <person name="Li H."/>
            <person name="Zhang Y."/>
            <person name="Li Z."/>
            <person name="Wang Q."/>
            <person name="Van de Peer Y."/>
            <person name="Marchal K."/>
            <person name="Chen J."/>
        </authorList>
    </citation>
    <scope>NUCLEOTIDE SEQUENCE [LARGE SCALE GENOMIC DNA]</scope>
    <source>
        <tissue evidence="1">Leaf</tissue>
    </source>
</reference>
<name>A0A822XM36_NELNU</name>
<organism evidence="1 2">
    <name type="scientific">Nelumbo nucifera</name>
    <name type="common">Sacred lotus</name>
    <dbReference type="NCBI Taxonomy" id="4432"/>
    <lineage>
        <taxon>Eukaryota</taxon>
        <taxon>Viridiplantae</taxon>
        <taxon>Streptophyta</taxon>
        <taxon>Embryophyta</taxon>
        <taxon>Tracheophyta</taxon>
        <taxon>Spermatophyta</taxon>
        <taxon>Magnoliopsida</taxon>
        <taxon>Proteales</taxon>
        <taxon>Nelumbonaceae</taxon>
        <taxon>Nelumbo</taxon>
    </lineage>
</organism>
<gene>
    <name evidence="1" type="ORF">HUJ06_021734</name>
</gene>
<dbReference type="Proteomes" id="UP000607653">
    <property type="component" value="Unassembled WGS sequence"/>
</dbReference>
<evidence type="ECO:0000313" key="2">
    <source>
        <dbReference type="Proteomes" id="UP000607653"/>
    </source>
</evidence>